<sequence length="4720" mass="506255">MTDPAAPRLRKVFKPLDQYSRVKLSAVRLHRHERLLTQGPDAPLPPPLPELAPQAEAEGGTESHRSSRLAPSLRPHPPSPRPRQHTRPRKTDLGLAPKPFPNNRGLQQPHPPPAPAPAPAPSSDPRYNALLEPLASHTLPHVPRDAAFNSVPLPMGVPPPLRLSAARARARAGRTTIAPLLNAPVSVGTSRGSRATSRSLGSRAILTPIDPPPTASAALDDFPTFLPLDSFDAIDAASRPPSERTARAERPDVPPASFENYSNVAAVSKFFRHDGSFEWMPVRVLGFDPDKNLYLVEFVHTNSSKYVSRFNLVFDGEDTGLLDDRRREALALRDEQEHWLRLLYYVNDMPSPPSLSMPRTQLERILTLAAVPPSHPSFADLVLDMQANHARGQKLAAVKSRFGADPELAAQYSALNFALLDTRRPVPHHAMVQLPLGSPGTRSLVRHFDAFLVRALSPAVAALNAIRAECLAVEELVLFNTNVASSPSVAASGLAPGAVLELAAFRTEQRAVSVSTIKHLRATWRERVKHQFELNLPVIIQTAALDTSLAGRPAVRMRDILLRITALLMESAVRGLITSAISSLDAFFAPYADVPDFEPAALPNAATSDDLDWSALLHGAPPFAPDLDSLPSSTPLLRIARCLPEPLFVTTLVLTGFHAHPSKANESDPLWDAQHDLIYRDSYLATVAAAGESSLSMALSSSTIAADLFLVGEQDLDHGSIEDLHIAVPEQLAEIESTTPADELAARAARARAAHKDSLVRDTVGLALDPPLSAFETMLTSVMDDILAAADKVPLIDSEVTGNPALFSKYLASVDPTSPDIAPVLTGVMANLRANFALPRELLARLTPYTAYIRLYTQRAAFEAAIIDMAPSLDQYAALVRAQRDRAAAVRADLPDLLAFGLFEINLKPAKTVLAAMAESLARLVLRLLHAEARDDASLVRASFKDLNAKLHAPTETPEDWKAMKHVMANLDDTVAGHVSRIRAMLAKYDTLESFGFRIDDSEAYLKWDAVRWPRRISEQVIHTQNALADAERIFQQELADKQKAFALQAIKLEDSLREAEGYGDLDRAPLYLSALRTLKRNVDDAVDIAATFNDHESIFGHSLTSYAHLVELAAAVAPFLRLWDIAATWDDTRAAWLEDEFVSLSADAMQNQLDAWLDDLTSLGEAFIRLAVPRAAVRTLRAQITAFAAHMPVISALLAIAHLAPQLRNKHWAAVTRATGQDFVLKQDTDLAYILANYSFAHCMPELEAVARAARAERRIDDTLRALWQERYNFKFDVLPHRETHSYVLDPVAVEDIAQRNEEHILKVEALRSSPHIAEFSKRLAELKAEFDKFSRLLDGWLTLQRHWTYLQPVFASDISHQLRDEAREFERVDKFWRRVMDAIHDSSSYSSISTRNYHESFEKMNTTMERVKASLTGYLNVKRSTFPRFFFLCDGELLELLALSAPSALIPSLPKLFSGLHHFATSPISPSITHMASSSSAPLIELHAPVPLVNAQLEAWLAALTRGMVSTLSHIAVSALASYPGPDNAAALLAWAAPLPPQLVILVERIAFATTVEAVAEPLLPLSAARESALIDVIANALRAPPSSGSADALQPPRSTLEVMLLLHTYFRAVYCELLVPANPLSPAKPATPCTPRTPSSQPASPPLSASSSSSNLAALSASQQVGSAASFLATAEPDVRAAYAGHLRFYADTTDTTGRLAVSARQYDAELSYDFELVPPHAPLAITPPERGAVAAATSALVASRLVAITGEHSTGKTRTALALAPNLGRYHVVYSGSPCMHYVTLTNLFKGAAAAGALLVINDVDRLTTGMMAVAAQLLGRLLRARAAGKAAIAFEGSDALPLAPSMGVVLTAALLSFSPPFHSTVVHKPRLPGAAPGDRQWSSLSASPLESLVAFESAQSFASSPMLAADAANAAEAGDAAAAVPAPPAVAPGISSLNVALYSASHLSPLPPALKAASRTIALAAPSLHAIASANLACAGLVHAATLATKLAALAELVPAICARSVLRVCRLATAMWRSVESASLLPPQAYTHEATIVVAAVRMWMAPRLDKADMQSFEDALAAAFPRGCEASPHPGLAVPRHVPLLDATAAAAHAKDLGLEATPQLLACATALCDAAALARGVMLVGSPASGKSAALALFRAHLAAVGGWRVAAVYPASLTYGQLYGSINPSTGVWVDGLVAHLVRAAAAASAASGARTLIVFDGPLSAHWVRPLFDLLGAHPVLCLDSGERVLSTPDLHLVFETESLDLAPPSLVAQSAIVRTPGPLSWRLLVAPALARFEREYGPQMGVQQLDVAATLTRLLVDSTLVAKAVSVRGAFTAVASFLALLGSELASYRGVDLSSSPEFGRLHPLPSSETALAARLEALVLFAAVNTLGALPVSSARTGWISWLGGALSSFGIELDALGVETVAQLADVVPNPNATAEPHLVSWADYAAGRGLFVTMPVVGTPIRAHRGFAASTVRVQYLTSKLLNAGHHASGFQLALDRVLTRKRKNVWGPIAHGQTRAILADDFEFRMEEGALGELLRQWHDTGGWHDATKPTTFRFVESIQFVLASLDADADPLPPRLAHRFVTLAVEPPSHDELVVALAPAVAVHLHTAHKLSSLDLRSLSKPLVGGTLALYHDLALALPASHARPHYAFNIRHVVKVLDGLVLAVRGGLESVEDVLEAWHHELRRVFADGLVELEHRTWVARWIATHGPQLFAGIADAQVLAELFASPPRLFNTLMPSVAKDHPYAPVASGDSLLDVVDNFVTELNASTQTPLKRAFLMDAVSHISRLNRVFSLQRSHAVLVGATAAQRTSLARLAAVLSHVAQRAILELSATLHSDEVEWRKLLSSALLRAGGLGLATVLIVDETQLAAECVLADLAIVINSGHVPITLFTEEQQQAVARHIRNTHPGMVEGAAIYVQFLRNIKTHLHLVFGFDAASPTMHFVTRHYPALLNCCTLDWFDTVPDDDLRLAAHQVLHNVPGALLSSSMLESVGDLLVDLHKVAVHVTGAFALATALPTPVSPASFTEFLSEVVEVIKHRSQEYSERAQVLTAALLQVDSANAAAAQLKIELVGLYQTITEREATIAALEEELSDDHASIRHFEDELAVLSQAIDAKNATASELESVLQVSEETVLPNMVRAKKRLKQLQRRTQLSLASKTKPSLALRLVMKAICIIREITPRYVMVPGTGADGAPIREETYWPEAKILLADGKFVRNLLFVDPMQLTDESVAKLADVLAHESFQGKAVVKLRRPVRLLYDYVHAAYQLRVTLTSLKPQQEELRILRIEIEGLLVERAGLTAELHALSAKIASRDAELVSARNELVAARATKDAHVARVQHAQKLESMLEDNVATWGERLSELRKRLEALLGDALVAATFLVYGGPLSVEARNSLASKAIQAAVAAGLRPSQTEETFDLGELLMGKAERLGWAALGLDARDRFAAQNAVIMFVNNQRWPLLIDPSGNGVRWVRSLEGEPLREIRAGSDNVMAAVSRAVRDGVPVLLHGILSDADLPPALGPLLSKLYFTDNDGLGVRIGDVVVNVREGFHLYLATPLEDASCLTLVTSGIVGCISYRHAPTTVSLALGQAIADATAPSLRVEDKRDAVITAELALLEADGHLLTMLTESAIDALVGSDALLDELGRAKSQLLLAENVLAKRREALGEARRAFDDVLGPVVETAVSMYGAMSDLHSVNPVYRFSFGWFQAALVAQLARQLGEVVAAGTSGSASMPHTASEAMLGEGSEAAIDPSLAAELGEAMRVARASVFGEVSKSLFDEDALLFATLLVVRDRVASGAVSRELYDAFVHGPGAGDGGGRRFGANPAPEWLNDAAWAAVCATAGTVPGLDGLSAEVTMRPSEWRKWLEASEPWRTPLPTDKWQRRVPTKSFLRLVLVRCVRPDALLGALRHYIWFAREDYGPEFVSSRLADVGYMLAHASLPPGVASWSCAPVAILHDDGVDPLLPVVAHAAAAGVPESKLLIVPLHSHSVWRAPSEPESTSGVSASSSAGTGTSGSGWPAASREVGEPAPGAASLLASGMSNPALAARAGAGATAGAVSGLNTSARRGLGRVRGSGAGGGSGSPVSLGGLVAAAPTGSTGASELQRASLETTMAGRLLSSKLDGGLGWGPPVKSVLDAANSWGRWVVLTDVDEAPQEVLDELARYVMGLSPAVTHTAFRLFVLASPVISLPQPLLSQCVTLVAQAAPSVRSSVMSAFSHNGEKLSKALSADRRTSWRRAAVGVFFVHALVRGRFRFEPQGWSWPVALPSLATEVEVLGVLERELAARPVGRDIEHVLAFVRGWARDVAYGPLFGAPLDRWIVEALLRSVLRPEIADESRNFVLRGEYVLPKASAGLPSEYLEHVKTQFSSDDPASVFGLPDSVTSEANRKHVHHLLAALASLDLVHADSDSVPPPRHTISSWSDEATTVIATLAQRVPEQIPGKLVAVPDHASLSVKLVARQVSRYNKLLQVVHDSLAELSAALAGRAVLSLEHEVLCEQLLRGLIPFQWAVVSYEHMYGLQRFLDDLARRVASVRRVCSGEAAGGLHAGSVDVSILFAPRELFAAVREAAAAALETTLDMVEVRLSFAADEVQAATAAGGGGSARARAGLCVDGLWIQGAQWSPDRSVVMESSESAGSAPMPRGVLSGVAVRKHEDAQAEAGVVRVAVPVWSTEWRAETPLVWVELDASPTLHVDAVHAVEDEWALRSVALLCEAPNRV</sequence>
<dbReference type="InterPro" id="IPR042228">
    <property type="entry name" value="Dynein_linker_3"/>
</dbReference>
<dbReference type="EMBL" id="GL349467">
    <property type="protein sequence ID" value="KNC51378.1"/>
    <property type="molecule type" value="Genomic_DNA"/>
</dbReference>
<dbReference type="Gene3D" id="3.10.490.20">
    <property type="match status" value="1"/>
</dbReference>
<dbReference type="OrthoDB" id="424310at2759"/>
<reference evidence="9 10" key="1">
    <citation type="submission" date="2010-05" db="EMBL/GenBank/DDBJ databases">
        <title>The Genome Sequence of Thecamonas trahens ATCC 50062.</title>
        <authorList>
            <consortium name="The Broad Institute Genome Sequencing Platform"/>
            <person name="Russ C."/>
            <person name="Cuomo C."/>
            <person name="Shea T."/>
            <person name="Young S.K."/>
            <person name="Zeng Q."/>
            <person name="Koehrsen M."/>
            <person name="Haas B."/>
            <person name="Borodovsky M."/>
            <person name="Guigo R."/>
            <person name="Alvarado L."/>
            <person name="Berlin A."/>
            <person name="Bochicchio J."/>
            <person name="Borenstein D."/>
            <person name="Chapman S."/>
            <person name="Chen Z."/>
            <person name="Freedman E."/>
            <person name="Gellesch M."/>
            <person name="Goldberg J."/>
            <person name="Griggs A."/>
            <person name="Gujja S."/>
            <person name="Heilman E."/>
            <person name="Heiman D."/>
            <person name="Hepburn T."/>
            <person name="Howarth C."/>
            <person name="Jen D."/>
            <person name="Larson L."/>
            <person name="Mehta T."/>
            <person name="Park D."/>
            <person name="Pearson M."/>
            <person name="Roberts A."/>
            <person name="Saif S."/>
            <person name="Shenoy N."/>
            <person name="Sisk P."/>
            <person name="Stolte C."/>
            <person name="Sykes S."/>
            <person name="Thomson T."/>
            <person name="Walk T."/>
            <person name="White J."/>
            <person name="Yandava C."/>
            <person name="Burger G."/>
            <person name="Gray M.W."/>
            <person name="Holland P.W.H."/>
            <person name="King N."/>
            <person name="Lang F.B.F."/>
            <person name="Roger A.J."/>
            <person name="Ruiz-Trillo I."/>
            <person name="Lander E."/>
            <person name="Nusbaum C."/>
        </authorList>
    </citation>
    <scope>NUCLEOTIDE SEQUENCE [LARGE SCALE GENOMIC DNA]</scope>
    <source>
        <strain evidence="9 10">ATCC 50062</strain>
    </source>
</reference>
<dbReference type="InterPro" id="IPR054354">
    <property type="entry name" value="DYNC2H1-like_lid"/>
</dbReference>
<dbReference type="InterPro" id="IPR027417">
    <property type="entry name" value="P-loop_NTPase"/>
</dbReference>
<dbReference type="InterPro" id="IPR035706">
    <property type="entry name" value="AAA_9"/>
</dbReference>
<feature type="domain" description="Dynein 2 heavy chain 1 cytoplasmic ATPase lid" evidence="8">
    <location>
        <begin position="2614"/>
        <end position="2696"/>
    </location>
</feature>
<evidence type="ECO:0000256" key="2">
    <source>
        <dbReference type="SAM" id="MobiDB-lite"/>
    </source>
</evidence>
<evidence type="ECO:0000256" key="1">
    <source>
        <dbReference type="ARBA" id="ARBA00023054"/>
    </source>
</evidence>
<dbReference type="Gene3D" id="1.20.1270.280">
    <property type="match status" value="1"/>
</dbReference>
<evidence type="ECO:0000313" key="10">
    <source>
        <dbReference type="Proteomes" id="UP000054408"/>
    </source>
</evidence>
<organism evidence="9 10">
    <name type="scientific">Thecamonas trahens ATCC 50062</name>
    <dbReference type="NCBI Taxonomy" id="461836"/>
    <lineage>
        <taxon>Eukaryota</taxon>
        <taxon>Apusozoa</taxon>
        <taxon>Apusomonadida</taxon>
        <taxon>Apusomonadidae</taxon>
        <taxon>Thecamonas</taxon>
    </lineage>
</organism>
<dbReference type="RefSeq" id="XP_013756046.1">
    <property type="nucleotide sequence ID" value="XM_013900592.1"/>
</dbReference>
<dbReference type="Gene3D" id="3.20.180.20">
    <property type="entry name" value="Dynein heavy chain, N-terminal domain 2"/>
    <property type="match status" value="1"/>
</dbReference>
<dbReference type="InterPro" id="IPR026983">
    <property type="entry name" value="DHC"/>
</dbReference>
<dbReference type="Pfam" id="PF12775">
    <property type="entry name" value="AAA_7"/>
    <property type="match status" value="1"/>
</dbReference>
<dbReference type="eggNOG" id="KOG3595">
    <property type="taxonomic scope" value="Eukaryota"/>
</dbReference>
<feature type="domain" description="Dynein heavy chain linker" evidence="3">
    <location>
        <begin position="1112"/>
        <end position="1518"/>
    </location>
</feature>
<feature type="compositionally biased region" description="Low complexity" evidence="2">
    <location>
        <begin position="3999"/>
        <end position="4022"/>
    </location>
</feature>
<evidence type="ECO:0000313" key="9">
    <source>
        <dbReference type="EMBL" id="KNC51378.1"/>
    </source>
</evidence>
<dbReference type="InterPro" id="IPR041228">
    <property type="entry name" value="Dynein_C"/>
</dbReference>
<dbReference type="InterPro" id="IPR035699">
    <property type="entry name" value="AAA_6"/>
</dbReference>
<dbReference type="GO" id="GO:0051959">
    <property type="term" value="F:dynein light intermediate chain binding"/>
    <property type="evidence" value="ECO:0007669"/>
    <property type="project" value="InterPro"/>
</dbReference>
<dbReference type="Pfam" id="PF22597">
    <property type="entry name" value="DYN_lid"/>
    <property type="match status" value="1"/>
</dbReference>
<dbReference type="PANTHER" id="PTHR45703">
    <property type="entry name" value="DYNEIN HEAVY CHAIN"/>
    <property type="match status" value="1"/>
</dbReference>
<dbReference type="InterPro" id="IPR042219">
    <property type="entry name" value="AAA_lid_11_sf"/>
</dbReference>
<feature type="region of interest" description="Disordered" evidence="2">
    <location>
        <begin position="3993"/>
        <end position="4027"/>
    </location>
</feature>
<name>A0A0L0DJ72_THETB</name>
<dbReference type="PANTHER" id="PTHR45703:SF36">
    <property type="entry name" value="DYNEIN HEAVY CHAIN, CYTOPLASMIC"/>
    <property type="match status" value="1"/>
</dbReference>
<dbReference type="Pfam" id="PF12774">
    <property type="entry name" value="AAA_6"/>
    <property type="match status" value="2"/>
</dbReference>
<dbReference type="Gene3D" id="1.20.920.30">
    <property type="match status" value="1"/>
</dbReference>
<dbReference type="GeneID" id="25566451"/>
<feature type="domain" description="Dynein heavy chain C-terminal" evidence="7">
    <location>
        <begin position="4424"/>
        <end position="4714"/>
    </location>
</feature>
<proteinExistence type="predicted"/>
<dbReference type="Pfam" id="PF12781">
    <property type="entry name" value="AAA_9"/>
    <property type="match status" value="1"/>
</dbReference>
<dbReference type="Pfam" id="PF12780">
    <property type="entry name" value="AAA_8"/>
    <property type="match status" value="1"/>
</dbReference>
<feature type="domain" description="Dynein heavy chain ATP-binding dynein motor region" evidence="6">
    <location>
        <begin position="3431"/>
        <end position="3648"/>
    </location>
</feature>
<dbReference type="InterPro" id="IPR042222">
    <property type="entry name" value="Dynein_2_N"/>
</dbReference>
<evidence type="ECO:0000259" key="4">
    <source>
        <dbReference type="Pfam" id="PF12774"/>
    </source>
</evidence>
<feature type="compositionally biased region" description="Low complexity" evidence="2">
    <location>
        <begin position="51"/>
        <end position="60"/>
    </location>
</feature>
<evidence type="ECO:0000259" key="5">
    <source>
        <dbReference type="Pfam" id="PF12780"/>
    </source>
</evidence>
<keyword evidence="10" id="KW-1185">Reference proteome</keyword>
<dbReference type="GO" id="GO:0030286">
    <property type="term" value="C:dynein complex"/>
    <property type="evidence" value="ECO:0007669"/>
    <property type="project" value="InterPro"/>
</dbReference>
<keyword evidence="1" id="KW-0175">Coiled coil</keyword>
<gene>
    <name evidence="9" type="ORF">AMSG_07559</name>
</gene>
<evidence type="ECO:0000259" key="8">
    <source>
        <dbReference type="Pfam" id="PF22597"/>
    </source>
</evidence>
<dbReference type="Gene3D" id="1.20.920.20">
    <property type="match status" value="1"/>
</dbReference>
<evidence type="ECO:0000259" key="3">
    <source>
        <dbReference type="Pfam" id="PF08393"/>
    </source>
</evidence>
<dbReference type="Gene3D" id="3.40.50.300">
    <property type="entry name" value="P-loop containing nucleotide triphosphate hydrolases"/>
    <property type="match status" value="5"/>
</dbReference>
<feature type="compositionally biased region" description="Pro residues" evidence="2">
    <location>
        <begin position="109"/>
        <end position="122"/>
    </location>
</feature>
<dbReference type="Gene3D" id="1.10.8.720">
    <property type="entry name" value="Region D6 of dynein motor"/>
    <property type="match status" value="1"/>
</dbReference>
<dbReference type="Pfam" id="PF18199">
    <property type="entry name" value="Dynein_C"/>
    <property type="match status" value="1"/>
</dbReference>
<dbReference type="Pfam" id="PF08393">
    <property type="entry name" value="DHC_N2"/>
    <property type="match status" value="1"/>
</dbReference>
<dbReference type="GO" id="GO:0045505">
    <property type="term" value="F:dynein intermediate chain binding"/>
    <property type="evidence" value="ECO:0007669"/>
    <property type="project" value="InterPro"/>
</dbReference>
<evidence type="ECO:0000259" key="6">
    <source>
        <dbReference type="Pfam" id="PF12781"/>
    </source>
</evidence>
<dbReference type="Proteomes" id="UP000054408">
    <property type="component" value="Unassembled WGS sequence"/>
</dbReference>
<dbReference type="InterPro" id="IPR043160">
    <property type="entry name" value="Dynein_C_barrel"/>
</dbReference>
<feature type="domain" description="Dynein heavy chain hydrolytic ATP-binding dynein motor region" evidence="4">
    <location>
        <begin position="1953"/>
        <end position="2140"/>
    </location>
</feature>
<evidence type="ECO:0008006" key="11">
    <source>
        <dbReference type="Google" id="ProtNLM"/>
    </source>
</evidence>
<protein>
    <recommendedName>
        <fullName evidence="11">Dynein heavy chain</fullName>
    </recommendedName>
</protein>
<feature type="region of interest" description="Disordered" evidence="2">
    <location>
        <begin position="33"/>
        <end position="128"/>
    </location>
</feature>
<accession>A0A0L0DJ72</accession>
<feature type="domain" description="Dynein heavy chain AAA module D4" evidence="5">
    <location>
        <begin position="2777"/>
        <end position="3031"/>
    </location>
</feature>
<feature type="domain" description="Dynein heavy chain hydrolytic ATP-binding dynein motor region" evidence="4">
    <location>
        <begin position="1716"/>
        <end position="1856"/>
    </location>
</feature>
<dbReference type="STRING" id="461836.A0A0L0DJ72"/>
<evidence type="ECO:0000259" key="7">
    <source>
        <dbReference type="Pfam" id="PF18199"/>
    </source>
</evidence>
<dbReference type="Gene3D" id="1.20.140.100">
    <property type="entry name" value="Dynein heavy chain, N-terminal domain 2"/>
    <property type="match status" value="1"/>
</dbReference>
<feature type="region of interest" description="Disordered" evidence="2">
    <location>
        <begin position="1632"/>
        <end position="1656"/>
    </location>
</feature>
<dbReference type="InterPro" id="IPR024317">
    <property type="entry name" value="Dynein_heavy_chain_D4_dom"/>
</dbReference>
<feature type="compositionally biased region" description="Low complexity" evidence="2">
    <location>
        <begin position="1642"/>
        <end position="1656"/>
    </location>
</feature>
<dbReference type="Gene3D" id="1.10.8.1220">
    <property type="match status" value="1"/>
</dbReference>
<dbReference type="GO" id="GO:0007018">
    <property type="term" value="P:microtubule-based movement"/>
    <property type="evidence" value="ECO:0007669"/>
    <property type="project" value="InterPro"/>
</dbReference>
<dbReference type="GO" id="GO:0005524">
    <property type="term" value="F:ATP binding"/>
    <property type="evidence" value="ECO:0007669"/>
    <property type="project" value="InterPro"/>
</dbReference>
<dbReference type="SUPFAM" id="SSF52540">
    <property type="entry name" value="P-loop containing nucleoside triphosphate hydrolases"/>
    <property type="match status" value="3"/>
</dbReference>
<dbReference type="InterPro" id="IPR013602">
    <property type="entry name" value="Dynein_heavy_linker"/>
</dbReference>